<evidence type="ECO:0000313" key="1">
    <source>
        <dbReference type="EMBL" id="ORA32646.1"/>
    </source>
</evidence>
<evidence type="ECO:0000313" key="2">
    <source>
        <dbReference type="Proteomes" id="UP000192448"/>
    </source>
</evidence>
<gene>
    <name evidence="1" type="ORF">BST13_21790</name>
</gene>
<dbReference type="Proteomes" id="UP000192448">
    <property type="component" value="Unassembled WGS sequence"/>
</dbReference>
<protein>
    <submittedName>
        <fullName evidence="1">Uncharacterized protein</fullName>
    </submittedName>
</protein>
<dbReference type="EMBL" id="MVHF01000024">
    <property type="protein sequence ID" value="ORA32646.1"/>
    <property type="molecule type" value="Genomic_DNA"/>
</dbReference>
<proteinExistence type="predicted"/>
<name>A0A1X0ASK4_9MYCO</name>
<dbReference type="AlphaFoldDB" id="A0A1X0ASK4"/>
<comment type="caution">
    <text evidence="1">The sequence shown here is derived from an EMBL/GenBank/DDBJ whole genome shotgun (WGS) entry which is preliminary data.</text>
</comment>
<accession>A0A1X0ASK4</accession>
<keyword evidence="2" id="KW-1185">Reference proteome</keyword>
<sequence>MYEERFRHMDAIGRQIDSSRNRLTQNRCRATYVRASRESRHLPGTSAEGRFACLDTEFDQGTVIEISGISGSKGQVFSCARERGAMNEATATTGY</sequence>
<organism evidence="1 2">
    <name type="scientific">Mycobacterium aquaticum</name>
    <dbReference type="NCBI Taxonomy" id="1927124"/>
    <lineage>
        <taxon>Bacteria</taxon>
        <taxon>Bacillati</taxon>
        <taxon>Actinomycetota</taxon>
        <taxon>Actinomycetes</taxon>
        <taxon>Mycobacteriales</taxon>
        <taxon>Mycobacteriaceae</taxon>
        <taxon>Mycobacterium</taxon>
    </lineage>
</organism>
<reference evidence="1 2" key="1">
    <citation type="submission" date="2017-02" db="EMBL/GenBank/DDBJ databases">
        <title>The new phylogeny of genus Mycobacterium.</title>
        <authorList>
            <person name="Tortoli E."/>
            <person name="Trovato A."/>
            <person name="Cirillo D.M."/>
        </authorList>
    </citation>
    <scope>NUCLEOTIDE SEQUENCE [LARGE SCALE GENOMIC DNA]</scope>
    <source>
        <strain evidence="1 2">RW6</strain>
    </source>
</reference>